<feature type="transmembrane region" description="Helical" evidence="6">
    <location>
        <begin position="317"/>
        <end position="338"/>
    </location>
</feature>
<dbReference type="SUPFAM" id="SSF103473">
    <property type="entry name" value="MFS general substrate transporter"/>
    <property type="match status" value="1"/>
</dbReference>
<dbReference type="AlphaFoldDB" id="A0A1Z5RA71"/>
<comment type="similarity">
    <text evidence="2">Belongs to the major facilitator superfamily. Proton-dependent oligopeptide transporter (POT/PTR) (TC 2.A.17) family.</text>
</comment>
<dbReference type="Gene3D" id="1.20.1250.20">
    <property type="entry name" value="MFS general substrate transporter like domains"/>
    <property type="match status" value="1"/>
</dbReference>
<evidence type="ECO:0000256" key="3">
    <source>
        <dbReference type="ARBA" id="ARBA00022692"/>
    </source>
</evidence>
<sequence>MGSAESALVVFAYQAATNFLPIFGAIVSDALLGRFLTISLTLFSCMIGAILLWLTIVVPILVAEDYANKDQDNQSCHSPTTLQLFVLLTSLMFLSIGASGVRPCSLPFGVDQFTHWRGAQKDRALKVLFRWYYLSMGGSAIISITLIVYLQDKLGWRIGFAISIAIAAFATFLNIVTSPLYIKVKPQKSTWISLVQVIFIAIRNRHIQLPKAGDNDLHYHNIRGLTMVPSSKMRFLNRACVLRAHVNSSNTEVLNANSWNVCTVEQVEDTKRALSVIPMWSAMITSLLIPTASFRVLQAETMDRRVGTTKFQMPAGSIAIFEVITFTLWLGCFDKFIVPLLQKITRTEKTLSHKQKMGIGVLFSIACALSASVVEAIRRKQAISQGLKNNIDGVVNMSVLWLAPQCVFAGLIGAFGSIGQIEFYYAVLPKTMSSLALALLPLASGVANIASTMIVKLVKVITCSGGRVGWLPNNLNQGHYDYFYFVLAMLGIVGFIYFVACCYWFEEPSPNQLVETNEDEANMS</sequence>
<dbReference type="Gramene" id="OQU80662">
    <property type="protein sequence ID" value="OQU80662"/>
    <property type="gene ID" value="SORBI_3007G160900"/>
</dbReference>
<keyword evidence="3 6" id="KW-0812">Transmembrane</keyword>
<feature type="transmembrane region" description="Helical" evidence="6">
    <location>
        <begin position="437"/>
        <end position="462"/>
    </location>
</feature>
<dbReference type="InterPro" id="IPR000109">
    <property type="entry name" value="POT_fam"/>
</dbReference>
<evidence type="ECO:0000313" key="8">
    <source>
        <dbReference type="Proteomes" id="UP000000768"/>
    </source>
</evidence>
<feature type="transmembrane region" description="Helical" evidence="6">
    <location>
        <begin position="6"/>
        <end position="28"/>
    </location>
</feature>
<keyword evidence="4 6" id="KW-1133">Transmembrane helix</keyword>
<dbReference type="FunFam" id="1.20.1250.20:FF:001232">
    <property type="entry name" value="Protein NRT1/ PTR FAMILY 1.2"/>
    <property type="match status" value="1"/>
</dbReference>
<dbReference type="OMA" id="ERNNSHS"/>
<gene>
    <name evidence="7" type="ORF">SORBI_3007G160900</name>
</gene>
<reference evidence="8" key="2">
    <citation type="journal article" date="2018" name="Plant J.">
        <title>The Sorghum bicolor reference genome: improved assembly, gene annotations, a transcriptome atlas, and signatures of genome organization.</title>
        <authorList>
            <person name="McCormick R.F."/>
            <person name="Truong S.K."/>
            <person name="Sreedasyam A."/>
            <person name="Jenkins J."/>
            <person name="Shu S."/>
            <person name="Sims D."/>
            <person name="Kennedy M."/>
            <person name="Amirebrahimi M."/>
            <person name="Weers B.D."/>
            <person name="McKinley B."/>
            <person name="Mattison A."/>
            <person name="Morishige D.T."/>
            <person name="Grimwood J."/>
            <person name="Schmutz J."/>
            <person name="Mullet J.E."/>
        </authorList>
    </citation>
    <scope>NUCLEOTIDE SEQUENCE [LARGE SCALE GENOMIC DNA]</scope>
    <source>
        <strain evidence="8">cv. BTx623</strain>
    </source>
</reference>
<dbReference type="GO" id="GO:0022857">
    <property type="term" value="F:transmembrane transporter activity"/>
    <property type="evidence" value="ECO:0000318"/>
    <property type="project" value="GO_Central"/>
</dbReference>
<protein>
    <recommendedName>
        <fullName evidence="9">Major facilitator superfamily (MFS) profile domain-containing protein</fullName>
    </recommendedName>
</protein>
<feature type="transmembrane region" description="Helical" evidence="6">
    <location>
        <begin position="131"/>
        <end position="150"/>
    </location>
</feature>
<evidence type="ECO:0008006" key="9">
    <source>
        <dbReference type="Google" id="ProtNLM"/>
    </source>
</evidence>
<feature type="transmembrane region" description="Helical" evidence="6">
    <location>
        <begin position="276"/>
        <end position="297"/>
    </location>
</feature>
<organism evidence="7 8">
    <name type="scientific">Sorghum bicolor</name>
    <name type="common">Sorghum</name>
    <name type="synonym">Sorghum vulgare</name>
    <dbReference type="NCBI Taxonomy" id="4558"/>
    <lineage>
        <taxon>Eukaryota</taxon>
        <taxon>Viridiplantae</taxon>
        <taxon>Streptophyta</taxon>
        <taxon>Embryophyta</taxon>
        <taxon>Tracheophyta</taxon>
        <taxon>Spermatophyta</taxon>
        <taxon>Magnoliopsida</taxon>
        <taxon>Liliopsida</taxon>
        <taxon>Poales</taxon>
        <taxon>Poaceae</taxon>
        <taxon>PACMAD clade</taxon>
        <taxon>Panicoideae</taxon>
        <taxon>Andropogonodae</taxon>
        <taxon>Andropogoneae</taxon>
        <taxon>Sorghinae</taxon>
        <taxon>Sorghum</taxon>
    </lineage>
</organism>
<evidence type="ECO:0000256" key="1">
    <source>
        <dbReference type="ARBA" id="ARBA00004141"/>
    </source>
</evidence>
<dbReference type="InParanoid" id="A0A1Z5RA71"/>
<evidence type="ECO:0000256" key="5">
    <source>
        <dbReference type="ARBA" id="ARBA00023136"/>
    </source>
</evidence>
<proteinExistence type="inferred from homology"/>
<dbReference type="GO" id="GO:0005886">
    <property type="term" value="C:plasma membrane"/>
    <property type="evidence" value="ECO:0000318"/>
    <property type="project" value="GO_Central"/>
</dbReference>
<dbReference type="InterPro" id="IPR036259">
    <property type="entry name" value="MFS_trans_sf"/>
</dbReference>
<reference evidence="7 8" key="1">
    <citation type="journal article" date="2009" name="Nature">
        <title>The Sorghum bicolor genome and the diversification of grasses.</title>
        <authorList>
            <person name="Paterson A.H."/>
            <person name="Bowers J.E."/>
            <person name="Bruggmann R."/>
            <person name="Dubchak I."/>
            <person name="Grimwood J."/>
            <person name="Gundlach H."/>
            <person name="Haberer G."/>
            <person name="Hellsten U."/>
            <person name="Mitros T."/>
            <person name="Poliakov A."/>
            <person name="Schmutz J."/>
            <person name="Spannagl M."/>
            <person name="Tang H."/>
            <person name="Wang X."/>
            <person name="Wicker T."/>
            <person name="Bharti A.K."/>
            <person name="Chapman J."/>
            <person name="Feltus F.A."/>
            <person name="Gowik U."/>
            <person name="Grigoriev I.V."/>
            <person name="Lyons E."/>
            <person name="Maher C.A."/>
            <person name="Martis M."/>
            <person name="Narechania A."/>
            <person name="Otillar R.P."/>
            <person name="Penning B.W."/>
            <person name="Salamov A.A."/>
            <person name="Wang Y."/>
            <person name="Zhang L."/>
            <person name="Carpita N.C."/>
            <person name="Freeling M."/>
            <person name="Gingle A.R."/>
            <person name="Hash C.T."/>
            <person name="Keller B."/>
            <person name="Klein P."/>
            <person name="Kresovich S."/>
            <person name="McCann M.C."/>
            <person name="Ming R."/>
            <person name="Peterson D.G."/>
            <person name="Mehboob-ur-Rahman"/>
            <person name="Ware D."/>
            <person name="Westhoff P."/>
            <person name="Mayer K.F."/>
            <person name="Messing J."/>
            <person name="Rokhsar D.S."/>
        </authorList>
    </citation>
    <scope>NUCLEOTIDE SEQUENCE [LARGE SCALE GENOMIC DNA]</scope>
    <source>
        <strain evidence="8">cv. BTx623</strain>
    </source>
</reference>
<dbReference type="eggNOG" id="KOG1237">
    <property type="taxonomic scope" value="Eukaryota"/>
</dbReference>
<evidence type="ECO:0000256" key="4">
    <source>
        <dbReference type="ARBA" id="ARBA00022989"/>
    </source>
</evidence>
<feature type="transmembrane region" description="Helical" evidence="6">
    <location>
        <begin position="398"/>
        <end position="425"/>
    </location>
</feature>
<dbReference type="EMBL" id="CM000766">
    <property type="protein sequence ID" value="OQU80662.1"/>
    <property type="molecule type" value="Genomic_DNA"/>
</dbReference>
<accession>A0A1Z5RA71</accession>
<feature type="transmembrane region" description="Helical" evidence="6">
    <location>
        <begin position="359"/>
        <end position="378"/>
    </location>
</feature>
<feature type="transmembrane region" description="Helical" evidence="6">
    <location>
        <begin position="40"/>
        <end position="62"/>
    </location>
</feature>
<feature type="transmembrane region" description="Helical" evidence="6">
    <location>
        <begin position="82"/>
        <end position="101"/>
    </location>
</feature>
<name>A0A1Z5RA71_SORBI</name>
<keyword evidence="5 6" id="KW-0472">Membrane</keyword>
<evidence type="ECO:0000313" key="7">
    <source>
        <dbReference type="EMBL" id="OQU80662.1"/>
    </source>
</evidence>
<evidence type="ECO:0000256" key="2">
    <source>
        <dbReference type="ARBA" id="ARBA00005982"/>
    </source>
</evidence>
<dbReference type="PANTHER" id="PTHR11654">
    <property type="entry name" value="OLIGOPEPTIDE TRANSPORTER-RELATED"/>
    <property type="match status" value="1"/>
</dbReference>
<dbReference type="GO" id="GO:0055085">
    <property type="term" value="P:transmembrane transport"/>
    <property type="evidence" value="ECO:0000318"/>
    <property type="project" value="GO_Central"/>
</dbReference>
<keyword evidence="8" id="KW-1185">Reference proteome</keyword>
<feature type="transmembrane region" description="Helical" evidence="6">
    <location>
        <begin position="482"/>
        <end position="505"/>
    </location>
</feature>
<feature type="transmembrane region" description="Helical" evidence="6">
    <location>
        <begin position="156"/>
        <end position="182"/>
    </location>
</feature>
<comment type="subcellular location">
    <subcellularLocation>
        <location evidence="1">Membrane</location>
        <topology evidence="1">Multi-pass membrane protein</topology>
    </subcellularLocation>
</comment>
<evidence type="ECO:0000256" key="6">
    <source>
        <dbReference type="SAM" id="Phobius"/>
    </source>
</evidence>
<dbReference type="Proteomes" id="UP000000768">
    <property type="component" value="Chromosome 7"/>
</dbReference>
<dbReference type="Pfam" id="PF00854">
    <property type="entry name" value="PTR2"/>
    <property type="match status" value="1"/>
</dbReference>